<organism evidence="2 3">
    <name type="scientific">Klebsiella phage vB_KvM-Eowyn</name>
    <dbReference type="NCBI Taxonomy" id="2762819"/>
    <lineage>
        <taxon>Viruses</taxon>
        <taxon>Duplodnaviria</taxon>
        <taxon>Heunggongvirae</taxon>
        <taxon>Uroviricota</taxon>
        <taxon>Caudoviricetes</taxon>
        <taxon>Chimalliviridae</taxon>
        <taxon>Eowynvirus</taxon>
        <taxon>Eowynvirus eowyn</taxon>
    </lineage>
</organism>
<gene>
    <name evidence="2" type="ORF">LLCLJKAH_00095</name>
</gene>
<accession>A0A7R8MJD4</accession>
<protein>
    <submittedName>
        <fullName evidence="2">Uncharacterized protein</fullName>
    </submittedName>
</protein>
<evidence type="ECO:0000313" key="2">
    <source>
        <dbReference type="EMBL" id="CAD5236084.1"/>
    </source>
</evidence>
<sequence length="231" mass="25928">MADQPIKRQTYLDDLRAKLFAKPLQGGTKRPILTFGYVTRKYDTNCAEIKIKTNVPNDADNGQIKVVVPMPDLFGYFRAIQNMATQSGKQERSFRVYSTFAKGGKVDPYPSAMIHLGKEDDGRMYIAVTKKNRPNIKFYMCPDEMYRLVVNGEEMTTEQTYAEYALGYIDMIRGIYRTIMDHDYVPWENPHNNGGGSQRGNGGNGGNWNGGGNSNSGGSQSNNSYDDDVWG</sequence>
<name>A0A7R8MJD4_9CAUD</name>
<proteinExistence type="predicted"/>
<feature type="compositionally biased region" description="Gly residues" evidence="1">
    <location>
        <begin position="193"/>
        <end position="215"/>
    </location>
</feature>
<feature type="region of interest" description="Disordered" evidence="1">
    <location>
        <begin position="190"/>
        <end position="231"/>
    </location>
</feature>
<reference evidence="2 3" key="1">
    <citation type="submission" date="2020-09" db="EMBL/GenBank/DDBJ databases">
        <authorList>
            <person name="Jameson E."/>
        </authorList>
    </citation>
    <scope>NUCLEOTIDE SEQUENCE [LARGE SCALE GENOMIC DNA]</scope>
</reference>
<evidence type="ECO:0000256" key="1">
    <source>
        <dbReference type="SAM" id="MobiDB-lite"/>
    </source>
</evidence>
<evidence type="ECO:0000313" key="3">
    <source>
        <dbReference type="Proteomes" id="UP000596247"/>
    </source>
</evidence>
<keyword evidence="3" id="KW-1185">Reference proteome</keyword>
<dbReference type="Proteomes" id="UP000596247">
    <property type="component" value="Chromosome"/>
</dbReference>
<dbReference type="EMBL" id="LR881104">
    <property type="protein sequence ID" value="CAD5236084.1"/>
    <property type="molecule type" value="Genomic_DNA"/>
</dbReference>